<dbReference type="FunFam" id="2.60.120.920:FF:000004">
    <property type="entry name" value="Butyrophilin subfamily 1 member A1"/>
    <property type="match status" value="1"/>
</dbReference>
<dbReference type="Pfam" id="PF07686">
    <property type="entry name" value="V-set"/>
    <property type="match status" value="1"/>
</dbReference>
<sequence length="495" mass="56286">MSLISVGVKLLKVKGELLKTVAGSERNSRTDKRFTVSGPALPVPAIAGSDVVLDCKCSTDLPLEGVEVRWFRTRFDSLVHLYSEGRDQTGEQEEAYKHRTELFKKEFIHGNVSLKLKDVWGSDNGTYRCFIDYAGWYEEAVMELKVIGLGSQPWIHVDGQHSDGVRLLCESSGWFPAPEVLWLDDQGNNLTTFSNWTVREDSKGLYSVKSQIEIIHSTNKIRCLIHNEENEQEGKLHISGRLKLGLTSHLKDSTSDNETLLQRCNGWSAHSESFLIHIFYFFKVRVTLDPDTAHPNLILSEDLTSVRLGGQMQPLPDTPERFDRWVCVLGSEGLTSGRHYWEVQVGNKTAWNVGVARESVNRKGDITATPQTGYWTVILRNGNEYWAGTSPWTRLPLKVKVRKIGVFLDYEGGQVTFYNADNMSHLHTFTQTSTEKLYPFFSPWFNLDGKNSEPLTINLLFVWHFLKFPTDPLTVNNTDPRPEAWNSSTLRCYSM</sequence>
<evidence type="ECO:0008006" key="15">
    <source>
        <dbReference type="Google" id="ProtNLM"/>
    </source>
</evidence>
<dbReference type="PRINTS" id="PR01407">
    <property type="entry name" value="BUTYPHLNCDUF"/>
</dbReference>
<dbReference type="GO" id="GO:0050863">
    <property type="term" value="P:regulation of T cell activation"/>
    <property type="evidence" value="ECO:0007669"/>
    <property type="project" value="UniProtKB-ARBA"/>
</dbReference>
<dbReference type="Ensembl" id="ENSCMIT00000000111.1">
    <property type="protein sequence ID" value="ENSCMIP00000000086.1"/>
    <property type="gene ID" value="ENSCMIG00000000087.1"/>
</dbReference>
<comment type="similarity">
    <text evidence="10">Belongs to the SKINT family.</text>
</comment>
<comment type="similarity">
    <text evidence="2">Belongs to the immunoglobulin superfamily. BTN/MOG family.</text>
</comment>
<reference evidence="13" key="4">
    <citation type="submission" date="2025-08" db="UniProtKB">
        <authorList>
            <consortium name="Ensembl"/>
        </authorList>
    </citation>
    <scope>IDENTIFICATION</scope>
</reference>
<dbReference type="InterPro" id="IPR013106">
    <property type="entry name" value="Ig_V-set"/>
</dbReference>
<evidence type="ECO:0000256" key="4">
    <source>
        <dbReference type="ARBA" id="ARBA00022729"/>
    </source>
</evidence>
<dbReference type="PANTHER" id="PTHR24100">
    <property type="entry name" value="BUTYROPHILIN"/>
    <property type="match status" value="1"/>
</dbReference>
<keyword evidence="4" id="KW-0732">Signal</keyword>
<dbReference type="PROSITE" id="PS50188">
    <property type="entry name" value="B302_SPRY"/>
    <property type="match status" value="1"/>
</dbReference>
<reference evidence="14" key="1">
    <citation type="journal article" date="2006" name="Science">
        <title>Ancient noncoding elements conserved in the human genome.</title>
        <authorList>
            <person name="Venkatesh B."/>
            <person name="Kirkness E.F."/>
            <person name="Loh Y.H."/>
            <person name="Halpern A.L."/>
            <person name="Lee A.P."/>
            <person name="Johnson J."/>
            <person name="Dandona N."/>
            <person name="Viswanathan L.D."/>
            <person name="Tay A."/>
            <person name="Venter J.C."/>
            <person name="Strausberg R.L."/>
            <person name="Brenner S."/>
        </authorList>
    </citation>
    <scope>NUCLEOTIDE SEQUENCE [LARGE SCALE GENOMIC DNA]</scope>
</reference>
<dbReference type="GO" id="GO:0050852">
    <property type="term" value="P:T cell receptor signaling pathway"/>
    <property type="evidence" value="ECO:0007669"/>
    <property type="project" value="TreeGrafter"/>
</dbReference>
<evidence type="ECO:0000313" key="13">
    <source>
        <dbReference type="Ensembl" id="ENSCMIP00000000086.1"/>
    </source>
</evidence>
<keyword evidence="6" id="KW-0472">Membrane</keyword>
<keyword evidence="8" id="KW-0325">Glycoprotein</keyword>
<dbReference type="FunFam" id="2.60.40.10:FF:000088">
    <property type="entry name" value="Butyrophilin subfamily 1 member A1"/>
    <property type="match status" value="1"/>
</dbReference>
<dbReference type="Pfam" id="PF22705">
    <property type="entry name" value="C2-set_3"/>
    <property type="match status" value="1"/>
</dbReference>
<comment type="subcellular location">
    <subcellularLocation>
        <location evidence="1">Membrane</location>
        <topology evidence="1">Single-pass type I membrane protein</topology>
    </subcellularLocation>
</comment>
<dbReference type="SMART" id="SM00409">
    <property type="entry name" value="IG"/>
    <property type="match status" value="1"/>
</dbReference>
<dbReference type="Gene3D" id="2.60.40.10">
    <property type="entry name" value="Immunoglobulins"/>
    <property type="match status" value="2"/>
</dbReference>
<dbReference type="InterPro" id="IPR003879">
    <property type="entry name" value="Butyrophylin_SPRY"/>
</dbReference>
<organism evidence="13 14">
    <name type="scientific">Callorhinchus milii</name>
    <name type="common">Ghost shark</name>
    <dbReference type="NCBI Taxonomy" id="7868"/>
    <lineage>
        <taxon>Eukaryota</taxon>
        <taxon>Metazoa</taxon>
        <taxon>Chordata</taxon>
        <taxon>Craniata</taxon>
        <taxon>Vertebrata</taxon>
        <taxon>Chondrichthyes</taxon>
        <taxon>Holocephali</taxon>
        <taxon>Chimaeriformes</taxon>
        <taxon>Callorhinchidae</taxon>
        <taxon>Callorhinchus</taxon>
    </lineage>
</organism>
<dbReference type="InterPro" id="IPR003877">
    <property type="entry name" value="SPRY_dom"/>
</dbReference>
<evidence type="ECO:0000256" key="7">
    <source>
        <dbReference type="ARBA" id="ARBA00023157"/>
    </source>
</evidence>
<evidence type="ECO:0000259" key="11">
    <source>
        <dbReference type="PROSITE" id="PS50188"/>
    </source>
</evidence>
<evidence type="ECO:0000256" key="9">
    <source>
        <dbReference type="ARBA" id="ARBA00023319"/>
    </source>
</evidence>
<dbReference type="GO" id="GO:0009897">
    <property type="term" value="C:external side of plasma membrane"/>
    <property type="evidence" value="ECO:0007669"/>
    <property type="project" value="TreeGrafter"/>
</dbReference>
<keyword evidence="7" id="KW-1015">Disulfide bond</keyword>
<keyword evidence="5" id="KW-1133">Transmembrane helix</keyword>
<dbReference type="PROSITE" id="PS50835">
    <property type="entry name" value="IG_LIKE"/>
    <property type="match status" value="2"/>
</dbReference>
<dbReference type="SMART" id="SM00449">
    <property type="entry name" value="SPRY"/>
    <property type="match status" value="1"/>
</dbReference>
<feature type="domain" description="Ig-like" evidence="12">
    <location>
        <begin position="158"/>
        <end position="239"/>
    </location>
</feature>
<dbReference type="GO" id="GO:0001817">
    <property type="term" value="P:regulation of cytokine production"/>
    <property type="evidence" value="ECO:0007669"/>
    <property type="project" value="TreeGrafter"/>
</dbReference>
<evidence type="ECO:0000256" key="1">
    <source>
        <dbReference type="ARBA" id="ARBA00004479"/>
    </source>
</evidence>
<dbReference type="InterPro" id="IPR001870">
    <property type="entry name" value="B30.2/SPRY"/>
</dbReference>
<protein>
    <recommendedName>
        <fullName evidence="15">Butyrophilin subfamily 1 member A1-like</fullName>
    </recommendedName>
</protein>
<evidence type="ECO:0000256" key="3">
    <source>
        <dbReference type="ARBA" id="ARBA00022692"/>
    </source>
</evidence>
<dbReference type="InParanoid" id="A0A4W3GA77"/>
<keyword evidence="3" id="KW-0812">Transmembrane</keyword>
<dbReference type="InterPro" id="IPR013320">
    <property type="entry name" value="ConA-like_dom_sf"/>
</dbReference>
<evidence type="ECO:0000256" key="6">
    <source>
        <dbReference type="ARBA" id="ARBA00023136"/>
    </source>
</evidence>
<keyword evidence="9" id="KW-0393">Immunoglobulin domain</keyword>
<evidence type="ECO:0000259" key="12">
    <source>
        <dbReference type="PROSITE" id="PS50835"/>
    </source>
</evidence>
<dbReference type="AlphaFoldDB" id="A0A4W3GA77"/>
<dbReference type="Pfam" id="PF00622">
    <property type="entry name" value="SPRY"/>
    <property type="match status" value="1"/>
</dbReference>
<dbReference type="FunFam" id="2.60.40.10:FF:000142">
    <property type="entry name" value="V-set domain-containing T-cell activation inhibitor 1"/>
    <property type="match status" value="1"/>
</dbReference>
<dbReference type="InterPro" id="IPR036179">
    <property type="entry name" value="Ig-like_dom_sf"/>
</dbReference>
<dbReference type="Pfam" id="PF13765">
    <property type="entry name" value="PRY"/>
    <property type="match status" value="1"/>
</dbReference>
<feature type="domain" description="B30.2/SPRY" evidence="11">
    <location>
        <begin position="266"/>
        <end position="464"/>
    </location>
</feature>
<keyword evidence="14" id="KW-1185">Reference proteome</keyword>
<dbReference type="SUPFAM" id="SSF49899">
    <property type="entry name" value="Concanavalin A-like lectins/glucanases"/>
    <property type="match status" value="1"/>
</dbReference>
<reference evidence="14" key="3">
    <citation type="journal article" date="2014" name="Nature">
        <title>Elephant shark genome provides unique insights into gnathostome evolution.</title>
        <authorList>
            <consortium name="International Elephant Shark Genome Sequencing Consortium"/>
            <person name="Venkatesh B."/>
            <person name="Lee A.P."/>
            <person name="Ravi V."/>
            <person name="Maurya A.K."/>
            <person name="Lian M.M."/>
            <person name="Swann J.B."/>
            <person name="Ohta Y."/>
            <person name="Flajnik M.F."/>
            <person name="Sutoh Y."/>
            <person name="Kasahara M."/>
            <person name="Hoon S."/>
            <person name="Gangu V."/>
            <person name="Roy S.W."/>
            <person name="Irimia M."/>
            <person name="Korzh V."/>
            <person name="Kondrychyn I."/>
            <person name="Lim Z.W."/>
            <person name="Tay B.H."/>
            <person name="Tohari S."/>
            <person name="Kong K.W."/>
            <person name="Ho S."/>
            <person name="Lorente-Galdos B."/>
            <person name="Quilez J."/>
            <person name="Marques-Bonet T."/>
            <person name="Raney B.J."/>
            <person name="Ingham P.W."/>
            <person name="Tay A."/>
            <person name="Hillier L.W."/>
            <person name="Minx P."/>
            <person name="Boehm T."/>
            <person name="Wilson R.K."/>
            <person name="Brenner S."/>
            <person name="Warren W.C."/>
        </authorList>
    </citation>
    <scope>NUCLEOTIDE SEQUENCE [LARGE SCALE GENOMIC DNA]</scope>
</reference>
<evidence type="ECO:0000313" key="14">
    <source>
        <dbReference type="Proteomes" id="UP000314986"/>
    </source>
</evidence>
<dbReference type="InterPro" id="IPR003599">
    <property type="entry name" value="Ig_sub"/>
</dbReference>
<dbReference type="OMA" id="WVKMIPE"/>
<dbReference type="GeneTree" id="ENSGT00940000161530"/>
<dbReference type="SMART" id="SM00589">
    <property type="entry name" value="PRY"/>
    <property type="match status" value="1"/>
</dbReference>
<dbReference type="CDD" id="cd13733">
    <property type="entry name" value="SPRY_PRY_C-I_1"/>
    <property type="match status" value="1"/>
</dbReference>
<dbReference type="GO" id="GO:1903037">
    <property type="term" value="P:regulation of leukocyte cell-cell adhesion"/>
    <property type="evidence" value="ECO:0007669"/>
    <property type="project" value="UniProtKB-ARBA"/>
</dbReference>
<dbReference type="Gene3D" id="2.60.120.920">
    <property type="match status" value="1"/>
</dbReference>
<dbReference type="InterPro" id="IPR050504">
    <property type="entry name" value="IgSF_BTN/MOG"/>
</dbReference>
<evidence type="ECO:0000256" key="10">
    <source>
        <dbReference type="ARBA" id="ARBA00038221"/>
    </source>
</evidence>
<dbReference type="InterPro" id="IPR043136">
    <property type="entry name" value="B30.2/SPRY_sf"/>
</dbReference>
<dbReference type="InterPro" id="IPR013783">
    <property type="entry name" value="Ig-like_fold"/>
</dbReference>
<dbReference type="PANTHER" id="PTHR24100:SF130">
    <property type="entry name" value="BUTYROPHILIN-LIKE PROTEIN 9"/>
    <property type="match status" value="1"/>
</dbReference>
<dbReference type="InterPro" id="IPR053896">
    <property type="entry name" value="BTN3A2-like_Ig-C"/>
</dbReference>
<evidence type="ECO:0000256" key="2">
    <source>
        <dbReference type="ARBA" id="ARBA00007591"/>
    </source>
</evidence>
<dbReference type="GO" id="GO:0005102">
    <property type="term" value="F:signaling receptor binding"/>
    <property type="evidence" value="ECO:0007669"/>
    <property type="project" value="TreeGrafter"/>
</dbReference>
<name>A0A4W3GA77_CALMI</name>
<dbReference type="InterPro" id="IPR007110">
    <property type="entry name" value="Ig-like_dom"/>
</dbReference>
<evidence type="ECO:0000256" key="8">
    <source>
        <dbReference type="ARBA" id="ARBA00023180"/>
    </source>
</evidence>
<accession>A0A4W3GA77</accession>
<dbReference type="GO" id="GO:0042110">
    <property type="term" value="P:T cell activation"/>
    <property type="evidence" value="ECO:0007669"/>
    <property type="project" value="UniProtKB-ARBA"/>
</dbReference>
<dbReference type="Proteomes" id="UP000314986">
    <property type="component" value="Unassembled WGS sequence"/>
</dbReference>
<dbReference type="SUPFAM" id="SSF48726">
    <property type="entry name" value="Immunoglobulin"/>
    <property type="match status" value="2"/>
</dbReference>
<proteinExistence type="inferred from homology"/>
<evidence type="ECO:0000256" key="5">
    <source>
        <dbReference type="ARBA" id="ARBA00022989"/>
    </source>
</evidence>
<dbReference type="InterPro" id="IPR006574">
    <property type="entry name" value="PRY"/>
</dbReference>
<reference evidence="14" key="2">
    <citation type="journal article" date="2007" name="PLoS Biol.">
        <title>Survey sequencing and comparative analysis of the elephant shark (Callorhinchus milii) genome.</title>
        <authorList>
            <person name="Venkatesh B."/>
            <person name="Kirkness E.F."/>
            <person name="Loh Y.H."/>
            <person name="Halpern A.L."/>
            <person name="Lee A.P."/>
            <person name="Johnson J."/>
            <person name="Dandona N."/>
            <person name="Viswanathan L.D."/>
            <person name="Tay A."/>
            <person name="Venter J.C."/>
            <person name="Strausberg R.L."/>
            <person name="Brenner S."/>
        </authorList>
    </citation>
    <scope>NUCLEOTIDE SEQUENCE [LARGE SCALE GENOMIC DNA]</scope>
</reference>
<reference evidence="13" key="5">
    <citation type="submission" date="2025-09" db="UniProtKB">
        <authorList>
            <consortium name="Ensembl"/>
        </authorList>
    </citation>
    <scope>IDENTIFICATION</scope>
</reference>
<feature type="domain" description="Ig-like" evidence="12">
    <location>
        <begin position="48"/>
        <end position="143"/>
    </location>
</feature>